<organism evidence="2 3">
    <name type="scientific">Rubus argutus</name>
    <name type="common">Southern blackberry</name>
    <dbReference type="NCBI Taxonomy" id="59490"/>
    <lineage>
        <taxon>Eukaryota</taxon>
        <taxon>Viridiplantae</taxon>
        <taxon>Streptophyta</taxon>
        <taxon>Embryophyta</taxon>
        <taxon>Tracheophyta</taxon>
        <taxon>Spermatophyta</taxon>
        <taxon>Magnoliopsida</taxon>
        <taxon>eudicotyledons</taxon>
        <taxon>Gunneridae</taxon>
        <taxon>Pentapetalae</taxon>
        <taxon>rosids</taxon>
        <taxon>fabids</taxon>
        <taxon>Rosales</taxon>
        <taxon>Rosaceae</taxon>
        <taxon>Rosoideae</taxon>
        <taxon>Rosoideae incertae sedis</taxon>
        <taxon>Rubus</taxon>
    </lineage>
</organism>
<comment type="caution">
    <text evidence="2">The sequence shown here is derived from an EMBL/GenBank/DDBJ whole genome shotgun (WGS) entry which is preliminary data.</text>
</comment>
<dbReference type="Proteomes" id="UP001457282">
    <property type="component" value="Unassembled WGS sequence"/>
</dbReference>
<protein>
    <submittedName>
        <fullName evidence="2">Uncharacterized protein</fullName>
    </submittedName>
</protein>
<sequence length="117" mass="13631">MYPACESPDQESVGSWTKRSSVSSGSRPRNRKEFLYRFLDSDKLIAKLENWFESKSIKSAAKKSAFDEPFELIELQKFDYALEGISFQQLIRMPSAVMLQLLVLWKQLPLKIFYMPV</sequence>
<feature type="compositionally biased region" description="Polar residues" evidence="1">
    <location>
        <begin position="10"/>
        <end position="27"/>
    </location>
</feature>
<feature type="region of interest" description="Disordered" evidence="1">
    <location>
        <begin position="1"/>
        <end position="28"/>
    </location>
</feature>
<dbReference type="EMBL" id="JBEDUW010000268">
    <property type="protein sequence ID" value="KAK9902265.1"/>
    <property type="molecule type" value="Genomic_DNA"/>
</dbReference>
<proteinExistence type="predicted"/>
<accession>A0AAW1VIR3</accession>
<dbReference type="PANTHER" id="PTHR35118">
    <property type="entry name" value="KINASE FAMILY PROTEIN"/>
    <property type="match status" value="1"/>
</dbReference>
<name>A0AAW1VIR3_RUBAR</name>
<gene>
    <name evidence="2" type="ORF">M0R45_001773</name>
</gene>
<keyword evidence="3" id="KW-1185">Reference proteome</keyword>
<reference evidence="2 3" key="1">
    <citation type="journal article" date="2023" name="G3 (Bethesda)">
        <title>A chromosome-length genome assembly and annotation of blackberry (Rubus argutus, cv. 'Hillquist').</title>
        <authorList>
            <person name="Bruna T."/>
            <person name="Aryal R."/>
            <person name="Dudchenko O."/>
            <person name="Sargent D.J."/>
            <person name="Mead D."/>
            <person name="Buti M."/>
            <person name="Cavallini A."/>
            <person name="Hytonen T."/>
            <person name="Andres J."/>
            <person name="Pham M."/>
            <person name="Weisz D."/>
            <person name="Mascagni F."/>
            <person name="Usai G."/>
            <person name="Natali L."/>
            <person name="Bassil N."/>
            <person name="Fernandez G.E."/>
            <person name="Lomsadze A."/>
            <person name="Armour M."/>
            <person name="Olukolu B."/>
            <person name="Poorten T."/>
            <person name="Britton C."/>
            <person name="Davik J."/>
            <person name="Ashrafi H."/>
            <person name="Aiden E.L."/>
            <person name="Borodovsky M."/>
            <person name="Worthington M."/>
        </authorList>
    </citation>
    <scope>NUCLEOTIDE SEQUENCE [LARGE SCALE GENOMIC DNA]</scope>
    <source>
        <strain evidence="2">PI 553951</strain>
    </source>
</reference>
<dbReference type="AlphaFoldDB" id="A0AAW1VIR3"/>
<evidence type="ECO:0000256" key="1">
    <source>
        <dbReference type="SAM" id="MobiDB-lite"/>
    </source>
</evidence>
<evidence type="ECO:0000313" key="2">
    <source>
        <dbReference type="EMBL" id="KAK9902265.1"/>
    </source>
</evidence>
<dbReference type="PANTHER" id="PTHR35118:SF3">
    <property type="entry name" value="PROTEIN KINASE SUPERFAMILY PROTEIN"/>
    <property type="match status" value="1"/>
</dbReference>
<evidence type="ECO:0000313" key="3">
    <source>
        <dbReference type="Proteomes" id="UP001457282"/>
    </source>
</evidence>